<feature type="coiled-coil region" evidence="1">
    <location>
        <begin position="161"/>
        <end position="188"/>
    </location>
</feature>
<comment type="caution">
    <text evidence="3">The sequence shown here is derived from an EMBL/GenBank/DDBJ whole genome shotgun (WGS) entry which is preliminary data.</text>
</comment>
<dbReference type="PANTHER" id="PTHR22705">
    <property type="entry name" value="ZINC FINGER, ZZ DOMAIN CONTAINING 3"/>
    <property type="match status" value="1"/>
</dbReference>
<feature type="compositionally biased region" description="Low complexity" evidence="2">
    <location>
        <begin position="408"/>
        <end position="421"/>
    </location>
</feature>
<dbReference type="InterPro" id="IPR037830">
    <property type="entry name" value="ZZZ3"/>
</dbReference>
<evidence type="ECO:0000313" key="4">
    <source>
        <dbReference type="Proteomes" id="UP001642502"/>
    </source>
</evidence>
<dbReference type="EMBL" id="CAWUON010000101">
    <property type="protein sequence ID" value="CAK7272977.1"/>
    <property type="molecule type" value="Genomic_DNA"/>
</dbReference>
<feature type="compositionally biased region" description="Basic residues" evidence="2">
    <location>
        <begin position="422"/>
        <end position="433"/>
    </location>
</feature>
<gene>
    <name evidence="3" type="ORF">SEPCBS119000_005408</name>
</gene>
<feature type="compositionally biased region" description="Low complexity" evidence="2">
    <location>
        <begin position="265"/>
        <end position="278"/>
    </location>
</feature>
<name>A0ABP0DXS1_9PEZI</name>
<sequence length="433" mass="45064">MIQETPVHPPSIPMSAFTFQSAAPLSKESAISVQSMQSQPLTTQQQQQQRAWSPPRPPLSPILPAAELPPHLAPTTTGSGTFYTPNFVSGRAIFTHTEAARAAAAQRASAAVAAAAASAAIESVAGDPHLADSHVATSLPPAPLPIDFASNTDVLALQSTISILQLQKKKATADIRALQQAKVAALAQPEAFLRQLQDIQQGTQQGRQTAVDDSDNGSSSDSDVDAGDEINGGSTKIKEADVDLPTEDPVPTPGRSFATAKGRLQHQQQSPLSQTSSSEAAPGVPDLRKLPQPQNIVRMPPINWNKYAVVGEGLEKLHADQIRRPPVGAPAAATLFMENGQSNQALYKFQGGLENAAAAADTAPGAPEYQGIASPYDPLKDVLDPAGTAAALVPTAAVFATSANGVDATTSSAVPSTVTASIRRRSQSSATRR</sequence>
<feature type="region of interest" description="Disordered" evidence="2">
    <location>
        <begin position="30"/>
        <end position="64"/>
    </location>
</feature>
<accession>A0ABP0DXS1</accession>
<evidence type="ECO:0000256" key="1">
    <source>
        <dbReference type="SAM" id="Coils"/>
    </source>
</evidence>
<dbReference type="PANTHER" id="PTHR22705:SF0">
    <property type="entry name" value="ZZ-TYPE ZINC FINGER-CONTAINING PROTEIN 3"/>
    <property type="match status" value="1"/>
</dbReference>
<feature type="compositionally biased region" description="Low complexity" evidence="2">
    <location>
        <begin position="201"/>
        <end position="221"/>
    </location>
</feature>
<evidence type="ECO:0000256" key="2">
    <source>
        <dbReference type="SAM" id="MobiDB-lite"/>
    </source>
</evidence>
<keyword evidence="4" id="KW-1185">Reference proteome</keyword>
<feature type="region of interest" description="Disordered" evidence="2">
    <location>
        <begin position="408"/>
        <end position="433"/>
    </location>
</feature>
<proteinExistence type="predicted"/>
<feature type="region of interest" description="Disordered" evidence="2">
    <location>
        <begin position="201"/>
        <end position="294"/>
    </location>
</feature>
<keyword evidence="1" id="KW-0175">Coiled coil</keyword>
<reference evidence="3 4" key="1">
    <citation type="submission" date="2024-01" db="EMBL/GenBank/DDBJ databases">
        <authorList>
            <person name="Allen C."/>
            <person name="Tagirdzhanova G."/>
        </authorList>
    </citation>
    <scope>NUCLEOTIDE SEQUENCE [LARGE SCALE GENOMIC DNA]</scope>
    <source>
        <strain evidence="3 4">CBS 119000</strain>
    </source>
</reference>
<dbReference type="Proteomes" id="UP001642502">
    <property type="component" value="Unassembled WGS sequence"/>
</dbReference>
<evidence type="ECO:0000313" key="3">
    <source>
        <dbReference type="EMBL" id="CAK7272977.1"/>
    </source>
</evidence>
<organism evidence="3 4">
    <name type="scientific">Sporothrix epigloea</name>
    <dbReference type="NCBI Taxonomy" id="1892477"/>
    <lineage>
        <taxon>Eukaryota</taxon>
        <taxon>Fungi</taxon>
        <taxon>Dikarya</taxon>
        <taxon>Ascomycota</taxon>
        <taxon>Pezizomycotina</taxon>
        <taxon>Sordariomycetes</taxon>
        <taxon>Sordariomycetidae</taxon>
        <taxon>Ophiostomatales</taxon>
        <taxon>Ophiostomataceae</taxon>
        <taxon>Sporothrix</taxon>
    </lineage>
</organism>
<feature type="compositionally biased region" description="Low complexity" evidence="2">
    <location>
        <begin position="34"/>
        <end position="49"/>
    </location>
</feature>
<protein>
    <submittedName>
        <fullName evidence="3">Uncharacterized protein</fullName>
    </submittedName>
</protein>